<dbReference type="Gene3D" id="3.40.50.410">
    <property type="entry name" value="von Willebrand factor, type A domain"/>
    <property type="match status" value="1"/>
</dbReference>
<dbReference type="AlphaFoldDB" id="A0A9D1T9J3"/>
<gene>
    <name evidence="2" type="ORF">IAB71_03460</name>
</gene>
<dbReference type="SUPFAM" id="SSF53300">
    <property type="entry name" value="vWA-like"/>
    <property type="match status" value="1"/>
</dbReference>
<dbReference type="InterPro" id="IPR025861">
    <property type="entry name" value="CobT_VWA_dom"/>
</dbReference>
<dbReference type="InterPro" id="IPR036465">
    <property type="entry name" value="vWFA_dom_sf"/>
</dbReference>
<proteinExistence type="predicted"/>
<dbReference type="InterPro" id="IPR051928">
    <property type="entry name" value="NorD/CobT"/>
</dbReference>
<organism evidence="2 3">
    <name type="scientific">Candidatus Scatomonas pullistercoris</name>
    <dbReference type="NCBI Taxonomy" id="2840920"/>
    <lineage>
        <taxon>Bacteria</taxon>
        <taxon>Bacillati</taxon>
        <taxon>Bacillota</taxon>
        <taxon>Clostridia</taxon>
        <taxon>Lachnospirales</taxon>
        <taxon>Lachnospiraceae</taxon>
        <taxon>Lachnospiraceae incertae sedis</taxon>
        <taxon>Candidatus Scatomonas</taxon>
    </lineage>
</organism>
<name>A0A9D1T9J3_9FIRM</name>
<reference evidence="2" key="2">
    <citation type="journal article" date="2021" name="PeerJ">
        <title>Extensive microbial diversity within the chicken gut microbiome revealed by metagenomics and culture.</title>
        <authorList>
            <person name="Gilroy R."/>
            <person name="Ravi A."/>
            <person name="Getino M."/>
            <person name="Pursley I."/>
            <person name="Horton D.L."/>
            <person name="Alikhan N.F."/>
            <person name="Baker D."/>
            <person name="Gharbi K."/>
            <person name="Hall N."/>
            <person name="Watson M."/>
            <person name="Adriaenssens E.M."/>
            <person name="Foster-Nyarko E."/>
            <person name="Jarju S."/>
            <person name="Secka A."/>
            <person name="Antonio M."/>
            <person name="Oren A."/>
            <person name="Chaudhuri R.R."/>
            <person name="La Ragione R."/>
            <person name="Hildebrand F."/>
            <person name="Pallen M.J."/>
        </authorList>
    </citation>
    <scope>NUCLEOTIDE SEQUENCE</scope>
    <source>
        <strain evidence="2">CHK188-20938</strain>
    </source>
</reference>
<dbReference type="PANTHER" id="PTHR41248:SF1">
    <property type="entry name" value="NORD PROTEIN"/>
    <property type="match status" value="1"/>
</dbReference>
<sequence>MYSEREEGEVLDDYRLEMENRIRNLVWTVSGDYTLEVKPDIEGFLRSRSIALYDGIKQGGLARYFDRDALSMYLLKKIYCDAYSGPLMTVAQLCIEEAVGRKLDAEREGIRGLRRKAYEDILELDFKELAATPLGHFKAALLREELDGSYRGTGQIEGWMREIHGLREAVETDAVIKTIDSLYNQIVEPEFEKKKKTLEEVLAVTVEELAENSWRDFLSEEMYEETMETYLEQISETMTNLDLNDSRNQEEPEQEQEGPRKKKILVVDEAALEKMYTYVERNFGRSYLNPSEQKLMNYRFCRGIHSDCSLYCTEGILQNPVLRNYQYEYARKQKDKNIMAYYDQSRVVKRNIQVLTDMLRRALLLRSEEQEILSDRGRIIPAALWKVGRSTDARLFKKEIKNEAMDFVVDVLIDASGSQRSRQSQVTLQAFIISEALSNLNIPFRVTGFCTFWDYTILQRFRDYDDSRKKNGRIFEFMTSSNNRDGLAVKAIGETLLQRDEENKVLIILSDGKPYDVLVNRPGARNPKPYRGRPAILDTGFEVRRLRQSGVAVLGVFVGEETELSAERKIFGKDFAYIRSIKNFSNVVGRYLLKQIEE</sequence>
<evidence type="ECO:0000313" key="3">
    <source>
        <dbReference type="Proteomes" id="UP000824169"/>
    </source>
</evidence>
<dbReference type="EMBL" id="DVOO01000011">
    <property type="protein sequence ID" value="HIV24834.1"/>
    <property type="molecule type" value="Genomic_DNA"/>
</dbReference>
<evidence type="ECO:0000259" key="1">
    <source>
        <dbReference type="Pfam" id="PF11775"/>
    </source>
</evidence>
<reference evidence="2" key="1">
    <citation type="submission" date="2020-10" db="EMBL/GenBank/DDBJ databases">
        <authorList>
            <person name="Gilroy R."/>
        </authorList>
    </citation>
    <scope>NUCLEOTIDE SEQUENCE</scope>
    <source>
        <strain evidence="2">CHK188-20938</strain>
    </source>
</reference>
<comment type="caution">
    <text evidence="2">The sequence shown here is derived from an EMBL/GenBank/DDBJ whole genome shotgun (WGS) entry which is preliminary data.</text>
</comment>
<dbReference type="PANTHER" id="PTHR41248">
    <property type="entry name" value="NORD PROTEIN"/>
    <property type="match status" value="1"/>
</dbReference>
<evidence type="ECO:0000313" key="2">
    <source>
        <dbReference type="EMBL" id="HIV24834.1"/>
    </source>
</evidence>
<protein>
    <submittedName>
        <fullName evidence="2">Nitric oxide reductase activation protein</fullName>
    </submittedName>
</protein>
<dbReference type="Pfam" id="PF11775">
    <property type="entry name" value="CobT_C"/>
    <property type="match status" value="1"/>
</dbReference>
<feature type="domain" description="Cobalamin biosynthesis protein CobT VWA" evidence="1">
    <location>
        <begin position="396"/>
        <end position="454"/>
    </location>
</feature>
<dbReference type="Proteomes" id="UP000824169">
    <property type="component" value="Unassembled WGS sequence"/>
</dbReference>
<accession>A0A9D1T9J3</accession>